<evidence type="ECO:0000313" key="5">
    <source>
        <dbReference type="EMBL" id="MBE7702388.1"/>
    </source>
</evidence>
<evidence type="ECO:0000259" key="4">
    <source>
        <dbReference type="Pfam" id="PF22655"/>
    </source>
</evidence>
<sequence>MAGPRRRTRVQEEHVVTRITARNARFQVLQTLLANRTKRHRAGEFIVQGVRPINLAIEHGWDVHTLVYDADRSLSPWARGLLASLPDAEKIAMAAPLLGELSEKSEGVAELLAVVAMRADDLTRIPVPADFLGLVFDRPTQPGNIGSIIRSADALGAHGVVTTGHAADAYDPKAVRASTGSFFAVPTVRAESPLEVMDWVESQRSSGVPIVVVATDEDGEAAISDYDLTGPTLLLIGNETAGLSRAWREAADVTLSIPMAGAASSLNAANAASIVLYEARRQRSTT</sequence>
<keyword evidence="6" id="KW-1185">Reference proteome</keyword>
<dbReference type="GO" id="GO:0003723">
    <property type="term" value="F:RNA binding"/>
    <property type="evidence" value="ECO:0007669"/>
    <property type="project" value="InterPro"/>
</dbReference>
<dbReference type="GO" id="GO:0006396">
    <property type="term" value="P:RNA processing"/>
    <property type="evidence" value="ECO:0007669"/>
    <property type="project" value="InterPro"/>
</dbReference>
<dbReference type="PANTHER" id="PTHR43191">
    <property type="entry name" value="RRNA METHYLTRANSFERASE 3"/>
    <property type="match status" value="1"/>
</dbReference>
<keyword evidence="2" id="KW-0808">Transferase</keyword>
<name>A0A9D5UCX0_9CELL</name>
<dbReference type="Pfam" id="PF00588">
    <property type="entry name" value="SpoU_methylase"/>
    <property type="match status" value="1"/>
</dbReference>
<dbReference type="Proteomes" id="UP000822993">
    <property type="component" value="Unassembled WGS sequence"/>
</dbReference>
<dbReference type="SUPFAM" id="SSF55315">
    <property type="entry name" value="L30e-like"/>
    <property type="match status" value="1"/>
</dbReference>
<proteinExistence type="predicted"/>
<dbReference type="PANTHER" id="PTHR43191:SF2">
    <property type="entry name" value="RRNA METHYLTRANSFERASE 3, MITOCHONDRIAL"/>
    <property type="match status" value="1"/>
</dbReference>
<gene>
    <name evidence="5" type="ORF">H9623_19035</name>
</gene>
<evidence type="ECO:0000256" key="1">
    <source>
        <dbReference type="ARBA" id="ARBA00022603"/>
    </source>
</evidence>
<dbReference type="AlphaFoldDB" id="A0A9D5UCX0"/>
<dbReference type="InterPro" id="IPR029064">
    <property type="entry name" value="Ribosomal_eL30-like_sf"/>
</dbReference>
<evidence type="ECO:0000313" key="6">
    <source>
        <dbReference type="Proteomes" id="UP000822993"/>
    </source>
</evidence>
<dbReference type="Pfam" id="PF22655">
    <property type="entry name" value="SpoU_sub_bind_like"/>
    <property type="match status" value="1"/>
</dbReference>
<reference evidence="5 6" key="1">
    <citation type="submission" date="2020-08" db="EMBL/GenBank/DDBJ databases">
        <title>A Genomic Blueprint of the Chicken Gut Microbiome.</title>
        <authorList>
            <person name="Gilroy R."/>
            <person name="Ravi A."/>
            <person name="Getino M."/>
            <person name="Pursley I."/>
            <person name="Horton D.L."/>
            <person name="Alikhan N.-F."/>
            <person name="Baker D."/>
            <person name="Gharbi K."/>
            <person name="Hall N."/>
            <person name="Watson M."/>
            <person name="Adriaenssens E.M."/>
            <person name="Foster-Nyarko E."/>
            <person name="Jarju S."/>
            <person name="Secka A."/>
            <person name="Antonio M."/>
            <person name="Oren A."/>
            <person name="Chaudhuri R."/>
            <person name="La Ragione R.M."/>
            <person name="Hildebrand F."/>
            <person name="Pallen M.J."/>
        </authorList>
    </citation>
    <scope>NUCLEOTIDE SEQUENCE [LARGE SCALE GENOMIC DNA]</scope>
    <source>
        <strain evidence="5 6">Sa1BUA8</strain>
    </source>
</reference>
<dbReference type="Gene3D" id="3.40.1280.10">
    <property type="match status" value="1"/>
</dbReference>
<feature type="domain" description="tRNA/rRNA methyltransferase SpoU type" evidence="3">
    <location>
        <begin position="134"/>
        <end position="277"/>
    </location>
</feature>
<dbReference type="InterPro" id="IPR054578">
    <property type="entry name" value="SpoU_sub_bind-like_N"/>
</dbReference>
<dbReference type="GO" id="GO:0008173">
    <property type="term" value="F:RNA methyltransferase activity"/>
    <property type="evidence" value="ECO:0007669"/>
    <property type="project" value="InterPro"/>
</dbReference>
<dbReference type="InterPro" id="IPR001537">
    <property type="entry name" value="SpoU_MeTrfase"/>
</dbReference>
<dbReference type="EMBL" id="JACSPN010000049">
    <property type="protein sequence ID" value="MBE7702388.1"/>
    <property type="molecule type" value="Genomic_DNA"/>
</dbReference>
<keyword evidence="1 5" id="KW-0489">Methyltransferase</keyword>
<evidence type="ECO:0000259" key="3">
    <source>
        <dbReference type="Pfam" id="PF00588"/>
    </source>
</evidence>
<dbReference type="Gene3D" id="3.30.1330.30">
    <property type="match status" value="1"/>
</dbReference>
<protein>
    <submittedName>
        <fullName evidence="5">rRNA methyltransferase</fullName>
    </submittedName>
</protein>
<dbReference type="InterPro" id="IPR029028">
    <property type="entry name" value="Alpha/beta_knot_MTases"/>
</dbReference>
<accession>A0A9D5UCX0</accession>
<dbReference type="SUPFAM" id="SSF75217">
    <property type="entry name" value="alpha/beta knot"/>
    <property type="match status" value="1"/>
</dbReference>
<organism evidence="5 6">
    <name type="scientific">Oerskovia douganii</name>
    <dbReference type="NCBI Taxonomy" id="2762210"/>
    <lineage>
        <taxon>Bacteria</taxon>
        <taxon>Bacillati</taxon>
        <taxon>Actinomycetota</taxon>
        <taxon>Actinomycetes</taxon>
        <taxon>Micrococcales</taxon>
        <taxon>Cellulomonadaceae</taxon>
        <taxon>Oerskovia</taxon>
    </lineage>
</organism>
<evidence type="ECO:0000256" key="2">
    <source>
        <dbReference type="ARBA" id="ARBA00022679"/>
    </source>
</evidence>
<comment type="caution">
    <text evidence="5">The sequence shown here is derived from an EMBL/GenBank/DDBJ whole genome shotgun (WGS) entry which is preliminary data.</text>
</comment>
<dbReference type="GO" id="GO:0032259">
    <property type="term" value="P:methylation"/>
    <property type="evidence" value="ECO:0007669"/>
    <property type="project" value="UniProtKB-KW"/>
</dbReference>
<dbReference type="InterPro" id="IPR051259">
    <property type="entry name" value="rRNA_Methyltransferase"/>
</dbReference>
<dbReference type="InterPro" id="IPR029026">
    <property type="entry name" value="tRNA_m1G_MTases_N"/>
</dbReference>
<feature type="domain" description="SpoU L30e-like N-terminal" evidence="4">
    <location>
        <begin position="23"/>
        <end position="113"/>
    </location>
</feature>